<dbReference type="Pfam" id="PF00654">
    <property type="entry name" value="Voltage_CLC"/>
    <property type="match status" value="1"/>
</dbReference>
<feature type="transmembrane region" description="Helical" evidence="8">
    <location>
        <begin position="35"/>
        <end position="56"/>
    </location>
</feature>
<dbReference type="PANTHER" id="PTHR45711">
    <property type="entry name" value="CHLORIDE CHANNEL PROTEIN"/>
    <property type="match status" value="1"/>
</dbReference>
<dbReference type="KEGG" id="cyc:PCC7424_0212"/>
<dbReference type="InterPro" id="IPR001807">
    <property type="entry name" value="ClC"/>
</dbReference>
<feature type="transmembrane region" description="Helical" evidence="8">
    <location>
        <begin position="285"/>
        <end position="307"/>
    </location>
</feature>
<dbReference type="Gene3D" id="1.10.3080.10">
    <property type="entry name" value="Clc chloride channel"/>
    <property type="match status" value="1"/>
</dbReference>
<dbReference type="HOGENOM" id="CLU_015263_7_0_3"/>
<sequence length="456" mass="49621">MNNSQDKDRDDQDNNNKLNLIPQRFIEATQKLNTVLLYASLVGIMTGFVGTSFRLTVTAILHQRQVLAVLLQNYPILNYILAIAISGIMGYVAFWLMRRFAPDTGGSGIPQIEGFLDGVFSLHWQRVLPVKFFAGLLTLGSGMILGREGPTIQIGGSVGKMVGDCFRGTKEDLRVLVAAGAGAGLATAFNAPFAGIIFVIEEMRPEFQHPISSLRSVTLACVMATLTTRLMVGQQPVMDITRFDIPQLDSLWIFAILGIFIGIIGYLFNLFLLRALNIFSSLRGLSYQFTGLYVGAIFGLLSLIYYPTTGGGDYTIIWAFDQQISGDVLILVFCIRFILTMISYGSGAPGGIFAPMLALATIFSLGTAREFHSWFPQLLPEPAVLAVAGMGALVAATVRAPLTAIILTVEMTGNYLLILPLLITCLMASMTAHKLGGKPIYSVLLERAIQKKSNQK</sequence>
<feature type="transmembrane region" description="Helical" evidence="8">
    <location>
        <begin position="415"/>
        <end position="432"/>
    </location>
</feature>
<accession>B7KAK8</accession>
<evidence type="ECO:0000256" key="2">
    <source>
        <dbReference type="ARBA" id="ARBA00022448"/>
    </source>
</evidence>
<evidence type="ECO:0000313" key="9">
    <source>
        <dbReference type="EMBL" id="ACK68680.1"/>
    </source>
</evidence>
<feature type="transmembrane region" description="Helical" evidence="8">
    <location>
        <begin position="76"/>
        <end position="97"/>
    </location>
</feature>
<name>B7KAK8_GLOC7</name>
<comment type="subcellular location">
    <subcellularLocation>
        <location evidence="1">Membrane</location>
        <topology evidence="1">Multi-pass membrane protein</topology>
    </subcellularLocation>
</comment>
<dbReference type="OrthoDB" id="9812438at2"/>
<feature type="transmembrane region" description="Helical" evidence="8">
    <location>
        <begin position="252"/>
        <end position="273"/>
    </location>
</feature>
<dbReference type="EMBL" id="CP001291">
    <property type="protein sequence ID" value="ACK68680.1"/>
    <property type="molecule type" value="Genomic_DNA"/>
</dbReference>
<dbReference type="PANTHER" id="PTHR45711:SF6">
    <property type="entry name" value="CHLORIDE CHANNEL PROTEIN"/>
    <property type="match status" value="1"/>
</dbReference>
<feature type="transmembrane region" description="Helical" evidence="8">
    <location>
        <begin position="328"/>
        <end position="346"/>
    </location>
</feature>
<evidence type="ECO:0000313" key="10">
    <source>
        <dbReference type="Proteomes" id="UP000002384"/>
    </source>
</evidence>
<dbReference type="RefSeq" id="WP_012597630.1">
    <property type="nucleotide sequence ID" value="NC_011729.1"/>
</dbReference>
<keyword evidence="4 8" id="KW-1133">Transmembrane helix</keyword>
<dbReference type="GO" id="GO:0005886">
    <property type="term" value="C:plasma membrane"/>
    <property type="evidence" value="ECO:0007669"/>
    <property type="project" value="TreeGrafter"/>
</dbReference>
<feature type="transmembrane region" description="Helical" evidence="8">
    <location>
        <begin position="383"/>
        <end position="409"/>
    </location>
</feature>
<feature type="transmembrane region" description="Helical" evidence="8">
    <location>
        <begin position="352"/>
        <end position="371"/>
    </location>
</feature>
<dbReference type="STRING" id="65393.PCC7424_0212"/>
<evidence type="ECO:0000256" key="4">
    <source>
        <dbReference type="ARBA" id="ARBA00022989"/>
    </source>
</evidence>
<evidence type="ECO:0000256" key="8">
    <source>
        <dbReference type="SAM" id="Phobius"/>
    </source>
</evidence>
<evidence type="ECO:0000256" key="3">
    <source>
        <dbReference type="ARBA" id="ARBA00022692"/>
    </source>
</evidence>
<evidence type="ECO:0000256" key="7">
    <source>
        <dbReference type="ARBA" id="ARBA00023214"/>
    </source>
</evidence>
<dbReference type="PRINTS" id="PR00762">
    <property type="entry name" value="CLCHANNEL"/>
</dbReference>
<reference evidence="10" key="1">
    <citation type="journal article" date="2011" name="MBio">
        <title>Novel metabolic attributes of the genus Cyanothece, comprising a group of unicellular nitrogen-fixing Cyanobacteria.</title>
        <authorList>
            <person name="Bandyopadhyay A."/>
            <person name="Elvitigala T."/>
            <person name="Welsh E."/>
            <person name="Stockel J."/>
            <person name="Liberton M."/>
            <person name="Min H."/>
            <person name="Sherman L.A."/>
            <person name="Pakrasi H.B."/>
        </authorList>
    </citation>
    <scope>NUCLEOTIDE SEQUENCE [LARGE SCALE GENOMIC DNA]</scope>
    <source>
        <strain evidence="10">PCC 7424</strain>
    </source>
</reference>
<proteinExistence type="predicted"/>
<dbReference type="GO" id="GO:0005247">
    <property type="term" value="F:voltage-gated chloride channel activity"/>
    <property type="evidence" value="ECO:0007669"/>
    <property type="project" value="TreeGrafter"/>
</dbReference>
<keyword evidence="5" id="KW-0406">Ion transport</keyword>
<keyword evidence="6 8" id="KW-0472">Membrane</keyword>
<gene>
    <name evidence="9" type="ordered locus">PCC7424_0212</name>
</gene>
<feature type="transmembrane region" description="Helical" evidence="8">
    <location>
        <begin position="175"/>
        <end position="200"/>
    </location>
</feature>
<dbReference type="eggNOG" id="COG0038">
    <property type="taxonomic scope" value="Bacteria"/>
</dbReference>
<dbReference type="AlphaFoldDB" id="B7KAK8"/>
<dbReference type="InterPro" id="IPR014743">
    <property type="entry name" value="Cl-channel_core"/>
</dbReference>
<keyword evidence="3 8" id="KW-0812">Transmembrane</keyword>
<dbReference type="SUPFAM" id="SSF81340">
    <property type="entry name" value="Clc chloride channel"/>
    <property type="match status" value="1"/>
</dbReference>
<keyword evidence="7" id="KW-0868">Chloride</keyword>
<dbReference type="CDD" id="cd01031">
    <property type="entry name" value="EriC"/>
    <property type="match status" value="1"/>
</dbReference>
<keyword evidence="2" id="KW-0813">Transport</keyword>
<keyword evidence="10" id="KW-1185">Reference proteome</keyword>
<organism evidence="9 10">
    <name type="scientific">Gloeothece citriformis (strain PCC 7424)</name>
    <name type="common">Cyanothece sp. (strain PCC 7424)</name>
    <dbReference type="NCBI Taxonomy" id="65393"/>
    <lineage>
        <taxon>Bacteria</taxon>
        <taxon>Bacillati</taxon>
        <taxon>Cyanobacteriota</taxon>
        <taxon>Cyanophyceae</taxon>
        <taxon>Oscillatoriophycideae</taxon>
        <taxon>Chroococcales</taxon>
        <taxon>Aphanothecaceae</taxon>
        <taxon>Gloeothece</taxon>
        <taxon>Gloeothece citriformis</taxon>
    </lineage>
</organism>
<evidence type="ECO:0000256" key="1">
    <source>
        <dbReference type="ARBA" id="ARBA00004141"/>
    </source>
</evidence>
<dbReference type="NCBIfam" id="NF003640">
    <property type="entry name" value="PRK05277.1"/>
    <property type="match status" value="1"/>
</dbReference>
<evidence type="ECO:0000256" key="6">
    <source>
        <dbReference type="ARBA" id="ARBA00023136"/>
    </source>
</evidence>
<protein>
    <submittedName>
        <fullName evidence="9">Chloride channel core</fullName>
    </submittedName>
</protein>
<dbReference type="Proteomes" id="UP000002384">
    <property type="component" value="Chromosome"/>
</dbReference>
<evidence type="ECO:0000256" key="5">
    <source>
        <dbReference type="ARBA" id="ARBA00023065"/>
    </source>
</evidence>